<dbReference type="InterPro" id="IPR009072">
    <property type="entry name" value="Histone-fold"/>
</dbReference>
<dbReference type="InterPro" id="IPR003958">
    <property type="entry name" value="CBFA_NFYB_domain"/>
</dbReference>
<keyword evidence="5" id="KW-1185">Reference proteome</keyword>
<gene>
    <name evidence="4" type="primary">HAP5</name>
    <name evidence="4" type="ORF">MHBO_002114</name>
</gene>
<accession>A0ABV2AL97</accession>
<dbReference type="PANTHER" id="PTHR10252">
    <property type="entry name" value="HISTONE-LIKE TRANSCRIPTION FACTOR CCAAT-RELATED"/>
    <property type="match status" value="1"/>
</dbReference>
<comment type="caution">
    <text evidence="4">The sequence shown here is derived from an EMBL/GenBank/DDBJ whole genome shotgun (WGS) entry which is preliminary data.</text>
</comment>
<keyword evidence="2" id="KW-0539">Nucleus</keyword>
<protein>
    <submittedName>
        <fullName evidence="4">CCAAT- binding transcription factor component</fullName>
    </submittedName>
</protein>
<proteinExistence type="predicted"/>
<dbReference type="Gene3D" id="1.10.20.10">
    <property type="entry name" value="Histone, subunit A"/>
    <property type="match status" value="1"/>
</dbReference>
<name>A0ABV2AL97_9EUKA</name>
<dbReference type="EMBL" id="JBDODL010000676">
    <property type="protein sequence ID" value="MES1920446.1"/>
    <property type="molecule type" value="Genomic_DNA"/>
</dbReference>
<evidence type="ECO:0000313" key="5">
    <source>
        <dbReference type="Proteomes" id="UP001439008"/>
    </source>
</evidence>
<sequence length="163" mass="18853">MIRNEVPLVFSKAAELFILEMTIKVWEVTKRNNRKTIQKSDVLKIIQEDPHYDFLNDVLPNVWNNNILMNENAPITVPPDFPEPENGICTFQENPSNGYNNLIMGCFEPEFQGMQVPMGETNGTKIVSLDGEEEMEANGFKEYRNEEVQEEYKFEDDPGEFLV</sequence>
<dbReference type="InterPro" id="IPR050568">
    <property type="entry name" value="Transcr_DNA_Rep_Reg"/>
</dbReference>
<dbReference type="SUPFAM" id="SSF47113">
    <property type="entry name" value="Histone-fold"/>
    <property type="match status" value="1"/>
</dbReference>
<evidence type="ECO:0000259" key="3">
    <source>
        <dbReference type="Pfam" id="PF00808"/>
    </source>
</evidence>
<reference evidence="4 5" key="1">
    <citation type="journal article" date="2024" name="BMC Biol.">
        <title>Comparative genomics of Ascetosporea gives new insight into the evolutionary basis for animal parasitism in Rhizaria.</title>
        <authorList>
            <person name="Hiltunen Thoren M."/>
            <person name="Onut-Brannstrom I."/>
            <person name="Alfjorden A."/>
            <person name="Peckova H."/>
            <person name="Swords F."/>
            <person name="Hooper C."/>
            <person name="Holzer A.S."/>
            <person name="Bass D."/>
            <person name="Burki F."/>
        </authorList>
    </citation>
    <scope>NUCLEOTIDE SEQUENCE [LARGE SCALE GENOMIC DNA]</scope>
    <source>
        <strain evidence="4">20-A016</strain>
    </source>
</reference>
<dbReference type="Proteomes" id="UP001439008">
    <property type="component" value="Unassembled WGS sequence"/>
</dbReference>
<feature type="domain" description="Transcription factor CBF/NF-Y/archaeal histone" evidence="3">
    <location>
        <begin position="2"/>
        <end position="44"/>
    </location>
</feature>
<comment type="subcellular location">
    <subcellularLocation>
        <location evidence="1">Nucleus</location>
    </subcellularLocation>
</comment>
<evidence type="ECO:0000256" key="1">
    <source>
        <dbReference type="ARBA" id="ARBA00004123"/>
    </source>
</evidence>
<evidence type="ECO:0000256" key="2">
    <source>
        <dbReference type="ARBA" id="ARBA00023242"/>
    </source>
</evidence>
<organism evidence="4 5">
    <name type="scientific">Bonamia ostreae</name>
    <dbReference type="NCBI Taxonomy" id="126728"/>
    <lineage>
        <taxon>Eukaryota</taxon>
        <taxon>Sar</taxon>
        <taxon>Rhizaria</taxon>
        <taxon>Endomyxa</taxon>
        <taxon>Ascetosporea</taxon>
        <taxon>Haplosporida</taxon>
        <taxon>Bonamia</taxon>
    </lineage>
</organism>
<evidence type="ECO:0000313" key="4">
    <source>
        <dbReference type="EMBL" id="MES1920446.1"/>
    </source>
</evidence>
<dbReference type="Pfam" id="PF00808">
    <property type="entry name" value="CBFD_NFYB_HMF"/>
    <property type="match status" value="1"/>
</dbReference>